<accession>A0A8C8R9C1</accession>
<keyword evidence="7 10" id="KW-1133">Transmembrane helix</keyword>
<dbReference type="Gene3D" id="4.10.81.10">
    <property type="entry name" value="Cytochrome c oxidase, subunit 8"/>
    <property type="match status" value="1"/>
</dbReference>
<organism evidence="11 12">
    <name type="scientific">Pelusios castaneus</name>
    <name type="common">West African mud turtle</name>
    <dbReference type="NCBI Taxonomy" id="367368"/>
    <lineage>
        <taxon>Eukaryota</taxon>
        <taxon>Metazoa</taxon>
        <taxon>Chordata</taxon>
        <taxon>Craniata</taxon>
        <taxon>Vertebrata</taxon>
        <taxon>Euteleostomi</taxon>
        <taxon>Archelosauria</taxon>
        <taxon>Testudinata</taxon>
        <taxon>Testudines</taxon>
        <taxon>Pleurodira</taxon>
        <taxon>Pelomedusidae</taxon>
        <taxon>Pelusios</taxon>
    </lineage>
</organism>
<keyword evidence="12" id="KW-1185">Reference proteome</keyword>
<proteinExistence type="inferred from homology"/>
<evidence type="ECO:0000256" key="8">
    <source>
        <dbReference type="ARBA" id="ARBA00023128"/>
    </source>
</evidence>
<keyword evidence="4 10" id="KW-0812">Transmembrane</keyword>
<evidence type="ECO:0000256" key="1">
    <source>
        <dbReference type="ARBA" id="ARBA00004434"/>
    </source>
</evidence>
<name>A0A8C8R9C1_9SAUR</name>
<evidence type="ECO:0000256" key="3">
    <source>
        <dbReference type="ARBA" id="ARBA00010117"/>
    </source>
</evidence>
<evidence type="ECO:0000256" key="5">
    <source>
        <dbReference type="ARBA" id="ARBA00022792"/>
    </source>
</evidence>
<keyword evidence="5" id="KW-0999">Mitochondrion inner membrane</keyword>
<dbReference type="UniPathway" id="UPA00705"/>
<dbReference type="Pfam" id="PF02285">
    <property type="entry name" value="COX8"/>
    <property type="match status" value="1"/>
</dbReference>
<dbReference type="InterPro" id="IPR036548">
    <property type="entry name" value="Cyt_c_oxidase_su8_sf"/>
</dbReference>
<dbReference type="AlphaFoldDB" id="A0A8C8R9C1"/>
<evidence type="ECO:0000256" key="9">
    <source>
        <dbReference type="ARBA" id="ARBA00023136"/>
    </source>
</evidence>
<evidence type="ECO:0000256" key="4">
    <source>
        <dbReference type="ARBA" id="ARBA00022692"/>
    </source>
</evidence>
<dbReference type="GO" id="GO:0045277">
    <property type="term" value="C:respiratory chain complex IV"/>
    <property type="evidence" value="ECO:0007669"/>
    <property type="project" value="InterPro"/>
</dbReference>
<dbReference type="GO" id="GO:0006123">
    <property type="term" value="P:mitochondrial electron transport, cytochrome c to oxygen"/>
    <property type="evidence" value="ECO:0007669"/>
    <property type="project" value="InterPro"/>
</dbReference>
<comment type="subcellular location">
    <subcellularLocation>
        <location evidence="1">Mitochondrion inner membrane</location>
        <topology evidence="1">Single-pass membrane protein</topology>
    </subcellularLocation>
</comment>
<reference evidence="11" key="2">
    <citation type="submission" date="2025-09" db="UniProtKB">
        <authorList>
            <consortium name="Ensembl"/>
        </authorList>
    </citation>
    <scope>IDENTIFICATION</scope>
</reference>
<dbReference type="SUPFAM" id="SSF81431">
    <property type="entry name" value="Mitochondrial cytochrome c oxidase subunit VIIIb (aka IX)"/>
    <property type="match status" value="1"/>
</dbReference>
<evidence type="ECO:0000256" key="10">
    <source>
        <dbReference type="SAM" id="Phobius"/>
    </source>
</evidence>
<reference evidence="11" key="1">
    <citation type="submission" date="2025-08" db="UniProtKB">
        <authorList>
            <consortium name="Ensembl"/>
        </authorList>
    </citation>
    <scope>IDENTIFICATION</scope>
</reference>
<evidence type="ECO:0000256" key="7">
    <source>
        <dbReference type="ARBA" id="ARBA00022989"/>
    </source>
</evidence>
<evidence type="ECO:0000313" key="11">
    <source>
        <dbReference type="Ensembl" id="ENSPCEP00000001811.1"/>
    </source>
</evidence>
<dbReference type="Proteomes" id="UP000694393">
    <property type="component" value="Unplaced"/>
</dbReference>
<comment type="pathway">
    <text evidence="2">Energy metabolism; oxidative phosphorylation.</text>
</comment>
<evidence type="ECO:0000256" key="2">
    <source>
        <dbReference type="ARBA" id="ARBA00004673"/>
    </source>
</evidence>
<dbReference type="InterPro" id="IPR003205">
    <property type="entry name" value="Cyt_c_oxidase_su8"/>
</dbReference>
<evidence type="ECO:0000256" key="6">
    <source>
        <dbReference type="ARBA" id="ARBA00022946"/>
    </source>
</evidence>
<keyword evidence="8" id="KW-0496">Mitochondrion</keyword>
<dbReference type="Ensembl" id="ENSPCET00000001873.1">
    <property type="protein sequence ID" value="ENSPCEP00000001811.1"/>
    <property type="gene ID" value="ENSPCEG00000001499.1"/>
</dbReference>
<feature type="transmembrane region" description="Helical" evidence="10">
    <location>
        <begin position="37"/>
        <end position="58"/>
    </location>
</feature>
<sequence length="67" mass="7175">YLRAGPSRHVRLYAAPRAPAAWARAALAPDSASSLQASAVGLSAFFLGLLVPSGWILANLEHYKKRD</sequence>
<evidence type="ECO:0000313" key="12">
    <source>
        <dbReference type="Proteomes" id="UP000694393"/>
    </source>
</evidence>
<keyword evidence="6" id="KW-0809">Transit peptide</keyword>
<protein>
    <submittedName>
        <fullName evidence="11">Uncharacterized protein</fullName>
    </submittedName>
</protein>
<dbReference type="GO" id="GO:0005743">
    <property type="term" value="C:mitochondrial inner membrane"/>
    <property type="evidence" value="ECO:0007669"/>
    <property type="project" value="UniProtKB-SubCell"/>
</dbReference>
<keyword evidence="9 10" id="KW-0472">Membrane</keyword>
<comment type="similarity">
    <text evidence="3">Belongs to the cytochrome c oxidase VIII family.</text>
</comment>